<evidence type="ECO:0000313" key="1">
    <source>
        <dbReference type="EMBL" id="MBE8715293.1"/>
    </source>
</evidence>
<protein>
    <submittedName>
        <fullName evidence="1">Uncharacterized protein</fullName>
    </submittedName>
</protein>
<organism evidence="1 2">
    <name type="scientific">Sphingobacterium hungaricum</name>
    <dbReference type="NCBI Taxonomy" id="2082723"/>
    <lineage>
        <taxon>Bacteria</taxon>
        <taxon>Pseudomonadati</taxon>
        <taxon>Bacteroidota</taxon>
        <taxon>Sphingobacteriia</taxon>
        <taxon>Sphingobacteriales</taxon>
        <taxon>Sphingobacteriaceae</taxon>
        <taxon>Sphingobacterium</taxon>
    </lineage>
</organism>
<gene>
    <name evidence="1" type="ORF">C4F49_16580</name>
</gene>
<sequence length="83" mass="9984">MEILPFSCIFSIYFIFCYTLVHQDTFQNQISDSLSEKCIFLFHFVRIKIKKKKIVAIKIKSTIFVEYSELHEQYQPSEVAPRW</sequence>
<reference evidence="1" key="1">
    <citation type="submission" date="2018-02" db="EMBL/GenBank/DDBJ databases">
        <authorList>
            <person name="Vasarhelyi B.M."/>
            <person name="Deshmukh S."/>
            <person name="Balint B."/>
            <person name="Kukolya J."/>
        </authorList>
    </citation>
    <scope>NUCLEOTIDE SEQUENCE</scope>
    <source>
        <strain evidence="1">KB22</strain>
    </source>
</reference>
<comment type="caution">
    <text evidence="1">The sequence shown here is derived from an EMBL/GenBank/DDBJ whole genome shotgun (WGS) entry which is preliminary data.</text>
</comment>
<evidence type="ECO:0000313" key="2">
    <source>
        <dbReference type="Proteomes" id="UP000616201"/>
    </source>
</evidence>
<dbReference type="Proteomes" id="UP000616201">
    <property type="component" value="Unassembled WGS sequence"/>
</dbReference>
<dbReference type="AlphaFoldDB" id="A0A928V049"/>
<name>A0A928V049_9SPHI</name>
<dbReference type="EMBL" id="PRDK01000009">
    <property type="protein sequence ID" value="MBE8715293.1"/>
    <property type="molecule type" value="Genomic_DNA"/>
</dbReference>
<keyword evidence="2" id="KW-1185">Reference proteome</keyword>
<proteinExistence type="predicted"/>
<accession>A0A928V049</accession>